<reference evidence="4" key="1">
    <citation type="submission" date="2022-09" db="EMBL/GenBank/DDBJ databases">
        <title>Aureispira anguillicida sp. nov., isolated from Leptocephalus of Japanese eel Anguilla japonica.</title>
        <authorList>
            <person name="Yuasa K."/>
            <person name="Mekata T."/>
            <person name="Ikunari K."/>
        </authorList>
    </citation>
    <scope>NUCLEOTIDE SEQUENCE</scope>
    <source>
        <strain evidence="4">EL160426</strain>
    </source>
</reference>
<gene>
    <name evidence="4" type="ORF">AsAng_0029330</name>
</gene>
<keyword evidence="4" id="KW-0418">Kinase</keyword>
<feature type="domain" description="Signal transduction histidine kinase internal region" evidence="3">
    <location>
        <begin position="169"/>
        <end position="242"/>
    </location>
</feature>
<dbReference type="Pfam" id="PF06580">
    <property type="entry name" value="His_kinase"/>
    <property type="match status" value="1"/>
</dbReference>
<name>A0A915YFS4_9BACT</name>
<accession>A0A915YFS4</accession>
<keyword evidence="4" id="KW-0808">Transferase</keyword>
<keyword evidence="2" id="KW-1133">Transmembrane helix</keyword>
<dbReference type="PANTHER" id="PTHR34220:SF7">
    <property type="entry name" value="SENSOR HISTIDINE KINASE YPDA"/>
    <property type="match status" value="1"/>
</dbReference>
<keyword evidence="5" id="KW-1185">Reference proteome</keyword>
<evidence type="ECO:0000256" key="1">
    <source>
        <dbReference type="SAM" id="Coils"/>
    </source>
</evidence>
<keyword evidence="1" id="KW-0175">Coiled coil</keyword>
<dbReference type="InterPro" id="IPR036890">
    <property type="entry name" value="HATPase_C_sf"/>
</dbReference>
<keyword evidence="2" id="KW-0812">Transmembrane</keyword>
<keyword evidence="2" id="KW-0472">Membrane</keyword>
<dbReference type="Proteomes" id="UP001060919">
    <property type="component" value="Chromosome"/>
</dbReference>
<sequence length="360" mass="42541">MDYKNNIGLIFAHITFWLLLAASPFYFNTQLFGISVAIVRTVIPISCILMVAYGNNLFIIKQLFRRKNFVWYYPFLAYSLIIPITLFAFEFLFEFVNTLTNIEVSLVIEARQHGEIIDIERSDSSFPRSIIGLIVIFTLFVSSLYGLAIEFMQRDRQEIKLKAANLKNELKLLRSQMNPHFLFNAMNNLYAIVQLKPEKAGEFVLKLSDMLRYVTYDCQNEKVSIHKEIDYLNNYIYFQKWRDQNFQDIDLTIEDNHSNLQIEPMLLIPFVENAFKHSYDHNGSIRRWVKIHLKNTPNKLIFEIQNNLSTSNTQEDVPDEYMGIGIENVRKRLELLYKNKHQLHIKKTLHDFQIQLIIQH</sequence>
<dbReference type="PANTHER" id="PTHR34220">
    <property type="entry name" value="SENSOR HISTIDINE KINASE YPDA"/>
    <property type="match status" value="1"/>
</dbReference>
<feature type="transmembrane region" description="Helical" evidence="2">
    <location>
        <begin position="7"/>
        <end position="27"/>
    </location>
</feature>
<dbReference type="InterPro" id="IPR010559">
    <property type="entry name" value="Sig_transdc_His_kin_internal"/>
</dbReference>
<protein>
    <submittedName>
        <fullName evidence="4">Histidine kinase</fullName>
    </submittedName>
</protein>
<evidence type="ECO:0000259" key="3">
    <source>
        <dbReference type="Pfam" id="PF06580"/>
    </source>
</evidence>
<feature type="transmembrane region" description="Helical" evidence="2">
    <location>
        <begin position="70"/>
        <end position="89"/>
    </location>
</feature>
<feature type="transmembrane region" description="Helical" evidence="2">
    <location>
        <begin position="130"/>
        <end position="152"/>
    </location>
</feature>
<dbReference type="RefSeq" id="WP_264793316.1">
    <property type="nucleotide sequence ID" value="NZ_AP026867.1"/>
</dbReference>
<evidence type="ECO:0000313" key="4">
    <source>
        <dbReference type="EMBL" id="BDS12214.1"/>
    </source>
</evidence>
<dbReference type="AlphaFoldDB" id="A0A915YFS4"/>
<organism evidence="4 5">
    <name type="scientific">Aureispira anguillae</name>
    <dbReference type="NCBI Taxonomy" id="2864201"/>
    <lineage>
        <taxon>Bacteria</taxon>
        <taxon>Pseudomonadati</taxon>
        <taxon>Bacteroidota</taxon>
        <taxon>Saprospiria</taxon>
        <taxon>Saprospirales</taxon>
        <taxon>Saprospiraceae</taxon>
        <taxon>Aureispira</taxon>
    </lineage>
</organism>
<evidence type="ECO:0000313" key="5">
    <source>
        <dbReference type="Proteomes" id="UP001060919"/>
    </source>
</evidence>
<dbReference type="KEGG" id="aup:AsAng_0029330"/>
<feature type="transmembrane region" description="Helical" evidence="2">
    <location>
        <begin position="33"/>
        <end position="58"/>
    </location>
</feature>
<dbReference type="EMBL" id="AP026867">
    <property type="protein sequence ID" value="BDS12214.1"/>
    <property type="molecule type" value="Genomic_DNA"/>
</dbReference>
<dbReference type="InterPro" id="IPR050640">
    <property type="entry name" value="Bact_2-comp_sensor_kinase"/>
</dbReference>
<proteinExistence type="predicted"/>
<feature type="coiled-coil region" evidence="1">
    <location>
        <begin position="149"/>
        <end position="176"/>
    </location>
</feature>
<dbReference type="GO" id="GO:0016020">
    <property type="term" value="C:membrane"/>
    <property type="evidence" value="ECO:0007669"/>
    <property type="project" value="InterPro"/>
</dbReference>
<dbReference type="GO" id="GO:0000155">
    <property type="term" value="F:phosphorelay sensor kinase activity"/>
    <property type="evidence" value="ECO:0007669"/>
    <property type="project" value="InterPro"/>
</dbReference>
<dbReference type="Gene3D" id="3.30.565.10">
    <property type="entry name" value="Histidine kinase-like ATPase, C-terminal domain"/>
    <property type="match status" value="1"/>
</dbReference>
<evidence type="ECO:0000256" key="2">
    <source>
        <dbReference type="SAM" id="Phobius"/>
    </source>
</evidence>